<evidence type="ECO:0000313" key="3">
    <source>
        <dbReference type="Proteomes" id="UP001501442"/>
    </source>
</evidence>
<reference evidence="3" key="1">
    <citation type="journal article" date="2019" name="Int. J. Syst. Evol. Microbiol.">
        <title>The Global Catalogue of Microorganisms (GCM) 10K type strain sequencing project: providing services to taxonomists for standard genome sequencing and annotation.</title>
        <authorList>
            <consortium name="The Broad Institute Genomics Platform"/>
            <consortium name="The Broad Institute Genome Sequencing Center for Infectious Disease"/>
            <person name="Wu L."/>
            <person name="Ma J."/>
        </authorList>
    </citation>
    <scope>NUCLEOTIDE SEQUENCE [LARGE SCALE GENOMIC DNA]</scope>
    <source>
        <strain evidence="3">JCM 17939</strain>
    </source>
</reference>
<dbReference type="Proteomes" id="UP001501442">
    <property type="component" value="Unassembled WGS sequence"/>
</dbReference>
<proteinExistence type="predicted"/>
<evidence type="ECO:0000313" key="2">
    <source>
        <dbReference type="EMBL" id="GAA4624559.1"/>
    </source>
</evidence>
<feature type="domain" description="DUF4145" evidence="1">
    <location>
        <begin position="31"/>
        <end position="109"/>
    </location>
</feature>
<accession>A0ABP8UAI0</accession>
<organism evidence="2 3">
    <name type="scientific">Actinoallomurus vinaceus</name>
    <dbReference type="NCBI Taxonomy" id="1080074"/>
    <lineage>
        <taxon>Bacteria</taxon>
        <taxon>Bacillati</taxon>
        <taxon>Actinomycetota</taxon>
        <taxon>Actinomycetes</taxon>
        <taxon>Streptosporangiales</taxon>
        <taxon>Thermomonosporaceae</taxon>
        <taxon>Actinoallomurus</taxon>
    </lineage>
</organism>
<sequence>MTQPIDELAARSRNFGFLLQHEPLVVMDGAAAESYLYSDPDTAMAKARRFTETLAKLLVSRTQTPVQRNTQDARIRALANAGVLVPKVRQTFGHVRISGNRAVHSHWGDVRAADYARVRRLSDEYLARNPRSLG</sequence>
<protein>
    <recommendedName>
        <fullName evidence="1">DUF4145 domain-containing protein</fullName>
    </recommendedName>
</protein>
<gene>
    <name evidence="2" type="ORF">GCM10023196_025190</name>
</gene>
<name>A0ABP8UAI0_9ACTN</name>
<dbReference type="Pfam" id="PF13643">
    <property type="entry name" value="DUF4145"/>
    <property type="match status" value="1"/>
</dbReference>
<comment type="caution">
    <text evidence="2">The sequence shown here is derived from an EMBL/GenBank/DDBJ whole genome shotgun (WGS) entry which is preliminary data.</text>
</comment>
<evidence type="ECO:0000259" key="1">
    <source>
        <dbReference type="Pfam" id="PF13643"/>
    </source>
</evidence>
<dbReference type="RefSeq" id="WP_345430907.1">
    <property type="nucleotide sequence ID" value="NZ_BAABHK010000003.1"/>
</dbReference>
<dbReference type="EMBL" id="BAABHK010000003">
    <property type="protein sequence ID" value="GAA4624559.1"/>
    <property type="molecule type" value="Genomic_DNA"/>
</dbReference>
<keyword evidence="3" id="KW-1185">Reference proteome</keyword>
<dbReference type="InterPro" id="IPR025285">
    <property type="entry name" value="DUF4145"/>
</dbReference>